<evidence type="ECO:0000313" key="2">
    <source>
        <dbReference type="Proteomes" id="UP000696573"/>
    </source>
</evidence>
<dbReference type="AlphaFoldDB" id="A0A9N9YT66"/>
<dbReference type="Proteomes" id="UP000696573">
    <property type="component" value="Unassembled WGS sequence"/>
</dbReference>
<comment type="caution">
    <text evidence="1">The sequence shown here is derived from an EMBL/GenBank/DDBJ whole genome shotgun (WGS) entry which is preliminary data.</text>
</comment>
<evidence type="ECO:0000313" key="1">
    <source>
        <dbReference type="EMBL" id="CAH0032466.1"/>
    </source>
</evidence>
<keyword evidence="2" id="KW-1185">Reference proteome</keyword>
<proteinExistence type="predicted"/>
<reference evidence="1" key="1">
    <citation type="submission" date="2021-10" db="EMBL/GenBank/DDBJ databases">
        <authorList>
            <person name="Piombo E."/>
        </authorList>
    </citation>
    <scope>NUCLEOTIDE SEQUENCE</scope>
</reference>
<organism evidence="1 2">
    <name type="scientific">Clonostachys rhizophaga</name>
    <dbReference type="NCBI Taxonomy" id="160324"/>
    <lineage>
        <taxon>Eukaryota</taxon>
        <taxon>Fungi</taxon>
        <taxon>Dikarya</taxon>
        <taxon>Ascomycota</taxon>
        <taxon>Pezizomycotina</taxon>
        <taxon>Sordariomycetes</taxon>
        <taxon>Hypocreomycetidae</taxon>
        <taxon>Hypocreales</taxon>
        <taxon>Bionectriaceae</taxon>
        <taxon>Clonostachys</taxon>
    </lineage>
</organism>
<protein>
    <submittedName>
        <fullName evidence="1">Uncharacterized protein</fullName>
    </submittedName>
</protein>
<sequence length="369" mass="41163">MELSDGYVKTNSRPDVVGRTGEDVLSREDWRWHSSLIEAAWKVGSPATLPGIGIIYTAGHIDRGRYKGLQSVPNTLPIDDGLPDMFLAPQGRTPVSGRASGFRVSYNCSIIEKASQFTLLSKRGPSAKQYVKQYLRLTRSSHNVHGYVEVASREATSYEAPRNFDPEAASQWDIIEYVLWQLRIPTSYNESEITNFKNKLDPVIQDMESPFERSANGSWNINNTYFDQPGKNTVYLDSGNITDVLPHLLNRTMELAPPIGLQCLAVSRFGAANLDPRTSTFSSFEERVPDTAKLGDTVAEILSTNYVDLFSSINSRTMLAFSNSMVYGGFITTQELQQSAMLAYGTEALYLMYNGKYGFEGSWIHPNLS</sequence>
<dbReference type="EMBL" id="CABFNQ020000744">
    <property type="protein sequence ID" value="CAH0032466.1"/>
    <property type="molecule type" value="Genomic_DNA"/>
</dbReference>
<accession>A0A9N9YT66</accession>
<gene>
    <name evidence="1" type="ORF">CRHIZ90672A_00002400</name>
</gene>
<name>A0A9N9YT66_9HYPO</name>
<dbReference type="OrthoDB" id="5287717at2759"/>